<evidence type="ECO:0000313" key="1">
    <source>
        <dbReference type="EMBL" id="KAJ7705684.1"/>
    </source>
</evidence>
<dbReference type="AlphaFoldDB" id="A0AAD7GUW2"/>
<evidence type="ECO:0000313" key="2">
    <source>
        <dbReference type="Proteomes" id="UP001215598"/>
    </source>
</evidence>
<dbReference type="Proteomes" id="UP001215598">
    <property type="component" value="Unassembled WGS sequence"/>
</dbReference>
<organism evidence="1 2">
    <name type="scientific">Mycena metata</name>
    <dbReference type="NCBI Taxonomy" id="1033252"/>
    <lineage>
        <taxon>Eukaryota</taxon>
        <taxon>Fungi</taxon>
        <taxon>Dikarya</taxon>
        <taxon>Basidiomycota</taxon>
        <taxon>Agaricomycotina</taxon>
        <taxon>Agaricomycetes</taxon>
        <taxon>Agaricomycetidae</taxon>
        <taxon>Agaricales</taxon>
        <taxon>Marasmiineae</taxon>
        <taxon>Mycenaceae</taxon>
        <taxon>Mycena</taxon>
    </lineage>
</organism>
<protein>
    <submittedName>
        <fullName evidence="1">Uncharacterized protein</fullName>
    </submittedName>
</protein>
<accession>A0AAD7GUW2</accession>
<reference evidence="1" key="1">
    <citation type="submission" date="2023-03" db="EMBL/GenBank/DDBJ databases">
        <title>Massive genome expansion in bonnet fungi (Mycena s.s.) driven by repeated elements and novel gene families across ecological guilds.</title>
        <authorList>
            <consortium name="Lawrence Berkeley National Laboratory"/>
            <person name="Harder C.B."/>
            <person name="Miyauchi S."/>
            <person name="Viragh M."/>
            <person name="Kuo A."/>
            <person name="Thoen E."/>
            <person name="Andreopoulos B."/>
            <person name="Lu D."/>
            <person name="Skrede I."/>
            <person name="Drula E."/>
            <person name="Henrissat B."/>
            <person name="Morin E."/>
            <person name="Kohler A."/>
            <person name="Barry K."/>
            <person name="LaButti K."/>
            <person name="Morin E."/>
            <person name="Salamov A."/>
            <person name="Lipzen A."/>
            <person name="Mereny Z."/>
            <person name="Hegedus B."/>
            <person name="Baldrian P."/>
            <person name="Stursova M."/>
            <person name="Weitz H."/>
            <person name="Taylor A."/>
            <person name="Grigoriev I.V."/>
            <person name="Nagy L.G."/>
            <person name="Martin F."/>
            <person name="Kauserud H."/>
        </authorList>
    </citation>
    <scope>NUCLEOTIDE SEQUENCE</scope>
    <source>
        <strain evidence="1">CBHHK182m</strain>
    </source>
</reference>
<keyword evidence="2" id="KW-1185">Reference proteome</keyword>
<dbReference type="EMBL" id="JARKIB010000469">
    <property type="protein sequence ID" value="KAJ7705684.1"/>
    <property type="molecule type" value="Genomic_DNA"/>
</dbReference>
<comment type="caution">
    <text evidence="1">The sequence shown here is derived from an EMBL/GenBank/DDBJ whole genome shotgun (WGS) entry which is preliminary data.</text>
</comment>
<sequence length="188" mass="21118">MLIDVITYFHTPSAFRVAASHSKHQDMLVENKALHEEVQPLALHEEAQPPAYQPLHIVDQSTDHPPAPAAPSTMDEAEWRSKLEKLERKVRKHNWTNRGDEAKIVESMRDLAASHSDPEVQAYWTRRADDFERAPDSDKKALLKDIGRATGLLLAAPFLITGAILKGMGTILEVSGTYLFKAKDIFIK</sequence>
<gene>
    <name evidence="1" type="ORF">B0H16DRAFT_1482209</name>
</gene>
<proteinExistence type="predicted"/>
<name>A0AAD7GUW2_9AGAR</name>